<keyword evidence="3" id="KW-1185">Reference proteome</keyword>
<dbReference type="EMBL" id="CAXLJM020000107">
    <property type="protein sequence ID" value="CAL8134964.1"/>
    <property type="molecule type" value="Genomic_DNA"/>
</dbReference>
<feature type="transmembrane region" description="Helical" evidence="1">
    <location>
        <begin position="139"/>
        <end position="161"/>
    </location>
</feature>
<feature type="transmembrane region" description="Helical" evidence="1">
    <location>
        <begin position="460"/>
        <end position="484"/>
    </location>
</feature>
<dbReference type="Proteomes" id="UP001642540">
    <property type="component" value="Unassembled WGS sequence"/>
</dbReference>
<gene>
    <name evidence="2" type="ORF">ODALV1_LOCUS25768</name>
</gene>
<keyword evidence="1" id="KW-0812">Transmembrane</keyword>
<evidence type="ECO:0000256" key="1">
    <source>
        <dbReference type="SAM" id="Phobius"/>
    </source>
</evidence>
<feature type="transmembrane region" description="Helical" evidence="1">
    <location>
        <begin position="52"/>
        <end position="70"/>
    </location>
</feature>
<comment type="caution">
    <text evidence="2">The sequence shown here is derived from an EMBL/GenBank/DDBJ whole genome shotgun (WGS) entry which is preliminary data.</text>
</comment>
<feature type="transmembrane region" description="Helical" evidence="1">
    <location>
        <begin position="410"/>
        <end position="429"/>
    </location>
</feature>
<organism evidence="2 3">
    <name type="scientific">Orchesella dallaii</name>
    <dbReference type="NCBI Taxonomy" id="48710"/>
    <lineage>
        <taxon>Eukaryota</taxon>
        <taxon>Metazoa</taxon>
        <taxon>Ecdysozoa</taxon>
        <taxon>Arthropoda</taxon>
        <taxon>Hexapoda</taxon>
        <taxon>Collembola</taxon>
        <taxon>Entomobryomorpha</taxon>
        <taxon>Entomobryoidea</taxon>
        <taxon>Orchesellidae</taxon>
        <taxon>Orchesellinae</taxon>
        <taxon>Orchesella</taxon>
    </lineage>
</organism>
<feature type="transmembrane region" description="Helical" evidence="1">
    <location>
        <begin position="264"/>
        <end position="286"/>
    </location>
</feature>
<protein>
    <submittedName>
        <fullName evidence="2">Uncharacterized protein</fullName>
    </submittedName>
</protein>
<accession>A0ABP1RTB5</accession>
<feature type="transmembrane region" description="Helical" evidence="1">
    <location>
        <begin position="380"/>
        <end position="398"/>
    </location>
</feature>
<keyword evidence="1" id="KW-0472">Membrane</keyword>
<feature type="transmembrane region" description="Helical" evidence="1">
    <location>
        <begin position="82"/>
        <end position="101"/>
    </location>
</feature>
<proteinExistence type="predicted"/>
<keyword evidence="1" id="KW-1133">Transmembrane helix</keyword>
<reference evidence="2 3" key="1">
    <citation type="submission" date="2024-08" db="EMBL/GenBank/DDBJ databases">
        <authorList>
            <person name="Cucini C."/>
            <person name="Frati F."/>
        </authorList>
    </citation>
    <scope>NUCLEOTIDE SEQUENCE [LARGE SCALE GENOMIC DNA]</scope>
</reference>
<name>A0ABP1RTB5_9HEXA</name>
<feature type="transmembrane region" description="Helical" evidence="1">
    <location>
        <begin position="181"/>
        <end position="208"/>
    </location>
</feature>
<feature type="transmembrane region" description="Helical" evidence="1">
    <location>
        <begin position="298"/>
        <end position="320"/>
    </location>
</feature>
<sequence>MTHAAAYLNVEVLFQKIMKMPLFYSTSDHRFHFSEGGLINWRKMPIWNIGKLCYILTWLGSTILLIAMIYGGSWANNIVQCVIYFSINTFSMFALVTVWTMENRGRGHCWLFNQQFAAIGIRKSKFSLRKCVSGRQHNFVYATCLALAPGPFTAAMSAFVVDFTPVEGILFPLPAQYFPIILRKVIGGLLNGFTLLVGTITCLAILLADVASVEVIQIIFKGLKPSSLNSIKNQPRRKETNIFTQYFHRFHHLHIEITQSNLNIVVYIPCLVAVGIILCVCGYYLAFTSFNRLPFLVYGFSVAVAFIVSIIIGVIGPLAAKLRMMYLDFIAFWKRKLWKRVERQELRSCYPLATSDHRFHFSEGGFINWRKMPIWNFGKLCYILTWLGSTILLITMIYRGTWANNIVQCVMHFAINTFSIFALVTVWTMENRGRGHCWLFNQQFAAIGVRKSSKSNKYTLIFFISTTFTHFPKLVELLVILRIFPEKMYQRPAPQFCVCDLLSLRTWTIHSGHVSICHRLYSSGGHPIPVASPVLTNHSAESDWGFLEWNYYASWDYYMLIYSTCGCGIYGGNPNPLQRS</sequence>
<evidence type="ECO:0000313" key="3">
    <source>
        <dbReference type="Proteomes" id="UP001642540"/>
    </source>
</evidence>
<evidence type="ECO:0000313" key="2">
    <source>
        <dbReference type="EMBL" id="CAL8134964.1"/>
    </source>
</evidence>